<accession>A0AAV6PPH5</accession>
<feature type="transmembrane region" description="Helical" evidence="7">
    <location>
        <begin position="273"/>
        <end position="295"/>
    </location>
</feature>
<dbReference type="PANTHER" id="PTHR12911:SF23">
    <property type="entry name" value="SUN DOMAIN-CONTAINING PROTEIN 1"/>
    <property type="match status" value="1"/>
</dbReference>
<dbReference type="Proteomes" id="UP000693946">
    <property type="component" value="Unassembled WGS sequence"/>
</dbReference>
<dbReference type="PROSITE" id="PS51469">
    <property type="entry name" value="SUN"/>
    <property type="match status" value="1"/>
</dbReference>
<dbReference type="GO" id="GO:0043495">
    <property type="term" value="F:protein-membrane adaptor activity"/>
    <property type="evidence" value="ECO:0007669"/>
    <property type="project" value="TreeGrafter"/>
</dbReference>
<dbReference type="GO" id="GO:0005637">
    <property type="term" value="C:nuclear inner membrane"/>
    <property type="evidence" value="ECO:0007669"/>
    <property type="project" value="UniProtKB-SubCell"/>
</dbReference>
<evidence type="ECO:0000256" key="1">
    <source>
        <dbReference type="ARBA" id="ARBA00022692"/>
    </source>
</evidence>
<keyword evidence="3" id="KW-0175">Coiled coil</keyword>
<keyword evidence="10" id="KW-1185">Reference proteome</keyword>
<dbReference type="PANTHER" id="PTHR12911">
    <property type="entry name" value="SAD1/UNC-84-LIKE PROTEIN-RELATED"/>
    <property type="match status" value="1"/>
</dbReference>
<dbReference type="InterPro" id="IPR045119">
    <property type="entry name" value="SUN1-5"/>
</dbReference>
<organism evidence="9 10">
    <name type="scientific">Solea senegalensis</name>
    <name type="common">Senegalese sole</name>
    <dbReference type="NCBI Taxonomy" id="28829"/>
    <lineage>
        <taxon>Eukaryota</taxon>
        <taxon>Metazoa</taxon>
        <taxon>Chordata</taxon>
        <taxon>Craniata</taxon>
        <taxon>Vertebrata</taxon>
        <taxon>Euteleostomi</taxon>
        <taxon>Actinopterygii</taxon>
        <taxon>Neopterygii</taxon>
        <taxon>Teleostei</taxon>
        <taxon>Neoteleostei</taxon>
        <taxon>Acanthomorphata</taxon>
        <taxon>Carangaria</taxon>
        <taxon>Pleuronectiformes</taxon>
        <taxon>Pleuronectoidei</taxon>
        <taxon>Soleidae</taxon>
        <taxon>Solea</taxon>
    </lineage>
</organism>
<evidence type="ECO:0000256" key="7">
    <source>
        <dbReference type="SAM" id="Phobius"/>
    </source>
</evidence>
<keyword evidence="2 7" id="KW-1133">Transmembrane helix</keyword>
<evidence type="ECO:0000313" key="9">
    <source>
        <dbReference type="EMBL" id="KAG7470409.1"/>
    </source>
</evidence>
<feature type="compositionally biased region" description="Low complexity" evidence="6">
    <location>
        <begin position="226"/>
        <end position="239"/>
    </location>
</feature>
<proteinExistence type="predicted"/>
<evidence type="ECO:0000313" key="10">
    <source>
        <dbReference type="Proteomes" id="UP000693946"/>
    </source>
</evidence>
<name>A0AAV6PPH5_SOLSE</name>
<protein>
    <recommendedName>
        <fullName evidence="8">SUN domain-containing protein</fullName>
    </recommendedName>
</protein>
<sequence length="887" mass="98315">MTSRLTPQIPVSFLVRTEEKQQKSDDAVRKSQVKFDLHSRADGEGRCFSSSYYSSLLDSETEQQLVSVPQTRIMSRVSLRLDDGLLDRSLPHSSASFSVGGASWKTSRSLKSRRSHHLSVSCSESLLVPSPLPPRQRSSHVLHNTGVPSVASDASLLSSLLDESSVQDVTLVDAMWGLDHDLHPKESTILANSTLIGSDMHAVPNPIQTLNRVYCTDCELEPVPKHAPASSASKHASAALTGTGSCDRGESEVPVIYHREQSRRPKIGAMVSVWEAGVGVSRWAAACFMSLLALIHVQMQKRHHVTDVLQLCARRVLTHTWQVCLRFTSDRRGAGPAHCGTMKPQKCHAGASLWRTLCEAFRCFGRRWCQITAPDSAPLLPRLFVVLLLLLLLLSLYWFSPVGLQSLLAVLNVTRTQTSQSPSAEGAVEEPPLHSRPMPSGEDDPERLVGLEQSLASLWEHFETRGQWAEQRHGEVLRLFADLQRQVSVAQSGEEEDLRAWISSVRRSLDEERQVEHQKATSRLDRLEQQLLTLAAQTEELQRREAVTSSPPDGSIDADHPSNNALLVEVERLEAALKEMRHNVDGLTAFKDDCLQFNAIQQTISARVHDEVRTLIYGNQLAAVGMADAKPLPESLLQWLSQRYVSSADLQVALSSVELSVLQNMDLRLEQRRGEEAVAGTDLRTATAITKEDVHAIVTSALRRFSQDQTGLADYALESGGGSILSTRCSETYETKAALLSLFGVPLWYFSQSPRAVIQPDIQPGNCWAFQGSSGFLVIRLSMRIVPTAFSLDHIPKVLAPSGTLRSAPRDFSVYGLDDERQESGKLLGVYTYDPDGDALQTYATTEENHQSFQIIEVRVLSNWGHEDYTCMYRFRVHGTPEGRLSD</sequence>
<evidence type="ECO:0000256" key="4">
    <source>
        <dbReference type="ARBA" id="ARBA00023136"/>
    </source>
</evidence>
<evidence type="ECO:0000259" key="8">
    <source>
        <dbReference type="PROSITE" id="PS51469"/>
    </source>
</evidence>
<evidence type="ECO:0000256" key="2">
    <source>
        <dbReference type="ARBA" id="ARBA00022989"/>
    </source>
</evidence>
<comment type="caution">
    <text evidence="9">The sequence shown here is derived from an EMBL/GenBank/DDBJ whole genome shotgun (WGS) entry which is preliminary data.</text>
</comment>
<dbReference type="GO" id="GO:0034993">
    <property type="term" value="C:meiotic nuclear membrane microtubule tethering complex"/>
    <property type="evidence" value="ECO:0007669"/>
    <property type="project" value="TreeGrafter"/>
</dbReference>
<comment type="subcellular location">
    <subcellularLocation>
        <location evidence="5">Nucleus inner membrane</location>
        <topology evidence="5">Single-pass type II membrane protein</topology>
    </subcellularLocation>
</comment>
<gene>
    <name evidence="9" type="ORF">JOB18_010719</name>
</gene>
<feature type="transmembrane region" description="Helical" evidence="7">
    <location>
        <begin position="379"/>
        <end position="399"/>
    </location>
</feature>
<dbReference type="AlphaFoldDB" id="A0AAV6PPH5"/>
<evidence type="ECO:0000256" key="3">
    <source>
        <dbReference type="ARBA" id="ARBA00023054"/>
    </source>
</evidence>
<feature type="region of interest" description="Disordered" evidence="6">
    <location>
        <begin position="419"/>
        <end position="445"/>
    </location>
</feature>
<dbReference type="FunFam" id="2.60.120.260:FF:000009">
    <property type="entry name" value="SUN domain-containing protein 1 isoform X1"/>
    <property type="match status" value="1"/>
</dbReference>
<dbReference type="Pfam" id="PF07738">
    <property type="entry name" value="Sad1_UNC"/>
    <property type="match status" value="1"/>
</dbReference>
<reference evidence="9 10" key="1">
    <citation type="journal article" date="2021" name="Sci. Rep.">
        <title>Chromosome anchoring in Senegalese sole (Solea senegalensis) reveals sex-associated markers and genome rearrangements in flatfish.</title>
        <authorList>
            <person name="Guerrero-Cozar I."/>
            <person name="Gomez-Garrido J."/>
            <person name="Berbel C."/>
            <person name="Martinez-Blanch J.F."/>
            <person name="Alioto T."/>
            <person name="Claros M.G."/>
            <person name="Gagnaire P.A."/>
            <person name="Manchado M."/>
        </authorList>
    </citation>
    <scope>NUCLEOTIDE SEQUENCE [LARGE SCALE GENOMIC DNA]</scope>
    <source>
        <strain evidence="9">Sse05_10M</strain>
    </source>
</reference>
<keyword evidence="1 7" id="KW-0812">Transmembrane</keyword>
<feature type="region of interest" description="Disordered" evidence="6">
    <location>
        <begin position="226"/>
        <end position="248"/>
    </location>
</feature>
<evidence type="ECO:0000256" key="5">
    <source>
        <dbReference type="ARBA" id="ARBA00037816"/>
    </source>
</evidence>
<keyword evidence="4 7" id="KW-0472">Membrane</keyword>
<feature type="region of interest" description="Disordered" evidence="6">
    <location>
        <begin position="540"/>
        <end position="561"/>
    </location>
</feature>
<dbReference type="InterPro" id="IPR012919">
    <property type="entry name" value="SUN_dom"/>
</dbReference>
<dbReference type="EMBL" id="JAGKHQ010000258">
    <property type="protein sequence ID" value="KAG7470409.1"/>
    <property type="molecule type" value="Genomic_DNA"/>
</dbReference>
<evidence type="ECO:0000256" key="6">
    <source>
        <dbReference type="SAM" id="MobiDB-lite"/>
    </source>
</evidence>
<feature type="domain" description="SUN" evidence="8">
    <location>
        <begin position="721"/>
        <end position="882"/>
    </location>
</feature>